<organism evidence="3 4">
    <name type="scientific">Potamilus streckersoni</name>
    <dbReference type="NCBI Taxonomy" id="2493646"/>
    <lineage>
        <taxon>Eukaryota</taxon>
        <taxon>Metazoa</taxon>
        <taxon>Spiralia</taxon>
        <taxon>Lophotrochozoa</taxon>
        <taxon>Mollusca</taxon>
        <taxon>Bivalvia</taxon>
        <taxon>Autobranchia</taxon>
        <taxon>Heteroconchia</taxon>
        <taxon>Palaeoheterodonta</taxon>
        <taxon>Unionida</taxon>
        <taxon>Unionoidea</taxon>
        <taxon>Unionidae</taxon>
        <taxon>Ambleminae</taxon>
        <taxon>Lampsilini</taxon>
        <taxon>Potamilus</taxon>
    </lineage>
</organism>
<dbReference type="EMBL" id="JAEAOA010001427">
    <property type="protein sequence ID" value="KAK3582627.1"/>
    <property type="molecule type" value="Genomic_DNA"/>
</dbReference>
<dbReference type="Proteomes" id="UP001195483">
    <property type="component" value="Unassembled WGS sequence"/>
</dbReference>
<feature type="signal peptide" evidence="2">
    <location>
        <begin position="1"/>
        <end position="19"/>
    </location>
</feature>
<name>A0AAE0RZQ0_9BIVA</name>
<keyword evidence="4" id="KW-1185">Reference proteome</keyword>
<feature type="chain" id="PRO_5042100682" evidence="2">
    <location>
        <begin position="20"/>
        <end position="297"/>
    </location>
</feature>
<evidence type="ECO:0000256" key="2">
    <source>
        <dbReference type="SAM" id="SignalP"/>
    </source>
</evidence>
<feature type="compositionally biased region" description="Polar residues" evidence="1">
    <location>
        <begin position="92"/>
        <end position="153"/>
    </location>
</feature>
<comment type="caution">
    <text evidence="3">The sequence shown here is derived from an EMBL/GenBank/DDBJ whole genome shotgun (WGS) entry which is preliminary data.</text>
</comment>
<evidence type="ECO:0000313" key="4">
    <source>
        <dbReference type="Proteomes" id="UP001195483"/>
    </source>
</evidence>
<reference evidence="3" key="1">
    <citation type="journal article" date="2021" name="Genome Biol. Evol.">
        <title>A High-Quality Reference Genome for a Parasitic Bivalve with Doubly Uniparental Inheritance (Bivalvia: Unionida).</title>
        <authorList>
            <person name="Smith C.H."/>
        </authorList>
    </citation>
    <scope>NUCLEOTIDE SEQUENCE</scope>
    <source>
        <strain evidence="3">CHS0354</strain>
    </source>
</reference>
<keyword evidence="2" id="KW-0732">Signal</keyword>
<evidence type="ECO:0000313" key="3">
    <source>
        <dbReference type="EMBL" id="KAK3582627.1"/>
    </source>
</evidence>
<accession>A0AAE0RZQ0</accession>
<reference evidence="3" key="3">
    <citation type="submission" date="2023-05" db="EMBL/GenBank/DDBJ databases">
        <authorList>
            <person name="Smith C.H."/>
        </authorList>
    </citation>
    <scope>NUCLEOTIDE SEQUENCE</scope>
    <source>
        <strain evidence="3">CHS0354</strain>
        <tissue evidence="3">Mantle</tissue>
    </source>
</reference>
<protein>
    <submittedName>
        <fullName evidence="3">Uncharacterized protein</fullName>
    </submittedName>
</protein>
<dbReference type="AlphaFoldDB" id="A0AAE0RZQ0"/>
<reference evidence="3" key="2">
    <citation type="journal article" date="2021" name="Genome Biol. Evol.">
        <title>Developing a high-quality reference genome for a parasitic bivalve with doubly uniparental inheritance (Bivalvia: Unionida).</title>
        <authorList>
            <person name="Smith C.H."/>
        </authorList>
    </citation>
    <scope>NUCLEOTIDE SEQUENCE</scope>
    <source>
        <strain evidence="3">CHS0354</strain>
        <tissue evidence="3">Mantle</tissue>
    </source>
</reference>
<gene>
    <name evidence="3" type="ORF">CHS0354_024181</name>
</gene>
<proteinExistence type="predicted"/>
<evidence type="ECO:0000256" key="1">
    <source>
        <dbReference type="SAM" id="MobiDB-lite"/>
    </source>
</evidence>
<dbReference type="Gene3D" id="3.40.1000.10">
    <property type="entry name" value="Mog1/PsbP, alpha/beta/alpha sandwich"/>
    <property type="match status" value="1"/>
</dbReference>
<sequence length="297" mass="32650">MKSLLVLALFFALYGNADARVSVIAASDSVILKPNGSWEFAPKDPIEIQINEEKTVLLFDNGTWEYKKDISKGTEHDSVPLDKAIQPLDPAQLTSTNSSESTPKVDSPSLSNEQPRSLSQSNSDTAKNMSSAQKVPDPQINQTSSVNTAQQNSTVKTVKGNRVDYLISFDTTKWKIDNSEVGEYSFELLGKNAFAMMIAGRKKMSLENLEAIAVANAKSQAPNLKVVSRDQKKINGKDVLSIQMDGNIEGIPFTFYGYLYAGENAALQFMSYTVSKMFSEYKPDMESLLSGMVIAEK</sequence>
<feature type="region of interest" description="Disordered" evidence="1">
    <location>
        <begin position="91"/>
        <end position="153"/>
    </location>
</feature>